<feature type="domain" description="Transposase IS66 central" evidence="1">
    <location>
        <begin position="14"/>
        <end position="140"/>
    </location>
</feature>
<dbReference type="InterPro" id="IPR052344">
    <property type="entry name" value="Transposase-related"/>
</dbReference>
<accession>A0A8J7YZ18</accession>
<dbReference type="Proteomes" id="UP000738826">
    <property type="component" value="Unassembled WGS sequence"/>
</dbReference>
<organism evidence="2 3">
    <name type="scientific">Candidatus Altarchaeum hamiconexum</name>
    <dbReference type="NCBI Taxonomy" id="1803513"/>
    <lineage>
        <taxon>Archaea</taxon>
        <taxon>Candidatus Altarchaeota</taxon>
        <taxon>Candidatus Altiarchaeia</taxon>
        <taxon>Candidatus Altarchaeales</taxon>
        <taxon>Candidatus Altarchaeaceae</taxon>
        <taxon>Candidatus Altarchaeum</taxon>
    </lineage>
</organism>
<name>A0A8J7YZ18_9ARCH</name>
<evidence type="ECO:0000313" key="3">
    <source>
        <dbReference type="Proteomes" id="UP000738826"/>
    </source>
</evidence>
<proteinExistence type="predicted"/>
<dbReference type="PANTHER" id="PTHR33678">
    <property type="entry name" value="BLL1576 PROTEIN"/>
    <property type="match status" value="1"/>
</dbReference>
<sequence>MAIISDDAGQFDVFVHGLCWIHAERNIQKVHCFTQEQTALLEGKLAEFWKLYKELKLYKDNATPFMKEELNNRFDQIFTEKTGFLSLDQTLEKIGKNKQELLLVLDRLDVPLHNNTSERDIREYVKKRKISGSTRSNNGQKCRDTFTSLKKTCRKLGIGFWEYLDDRINMTRKIPLLSDMVALTRKINSNS</sequence>
<evidence type="ECO:0000313" key="2">
    <source>
        <dbReference type="EMBL" id="NCS91576.1"/>
    </source>
</evidence>
<dbReference type="EMBL" id="JAACQH010000083">
    <property type="protein sequence ID" value="NCS91576.1"/>
    <property type="molecule type" value="Genomic_DNA"/>
</dbReference>
<dbReference type="Pfam" id="PF03050">
    <property type="entry name" value="DDE_Tnp_IS66"/>
    <property type="match status" value="1"/>
</dbReference>
<dbReference type="AlphaFoldDB" id="A0A8J7YZ18"/>
<reference evidence="2" key="1">
    <citation type="submission" date="2019-11" db="EMBL/GenBank/DDBJ databases">
        <title>Lipid analysis of CO2-rich subsurface aquifers suggests an autotrophy-based deep biosphere with lysolipids enriched in CPR bacteria.</title>
        <authorList>
            <person name="Probst A.J."/>
            <person name="Elling F.J."/>
            <person name="Castelle C.J."/>
            <person name="Zhu Q."/>
            <person name="Elvert M."/>
            <person name="Birarda G."/>
            <person name="Holman H.-Y."/>
            <person name="Lane K.R."/>
            <person name="Ladd B."/>
            <person name="Ryan M.C."/>
            <person name="Woyke T."/>
            <person name="Hinrichs K.-U."/>
            <person name="Banfield J.F."/>
        </authorList>
    </citation>
    <scope>NUCLEOTIDE SEQUENCE</scope>
    <source>
        <strain evidence="2">CG_2015-04_33_537</strain>
    </source>
</reference>
<gene>
    <name evidence="2" type="ORF">GW779_04090</name>
</gene>
<dbReference type="InterPro" id="IPR004291">
    <property type="entry name" value="Transposase_IS66_central"/>
</dbReference>
<protein>
    <submittedName>
        <fullName evidence="2">Transposase</fullName>
    </submittedName>
</protein>
<comment type="caution">
    <text evidence="2">The sequence shown here is derived from an EMBL/GenBank/DDBJ whole genome shotgun (WGS) entry which is preliminary data.</text>
</comment>
<evidence type="ECO:0000259" key="1">
    <source>
        <dbReference type="Pfam" id="PF03050"/>
    </source>
</evidence>